<evidence type="ECO:0000313" key="1">
    <source>
        <dbReference type="EMBL" id="OAA32082.1"/>
    </source>
</evidence>
<protein>
    <submittedName>
        <fullName evidence="1">Uncharacterized protein</fullName>
    </submittedName>
</protein>
<comment type="caution">
    <text evidence="1">The sequence shown here is derived from an EMBL/GenBank/DDBJ whole genome shotgun (WGS) entry which is preliminary data.</text>
</comment>
<sequence length="76" mass="8655">MGDGDPHDDPGDRLTDRWASWGHLLKGEEALYNNMCPTHKSTVRQLRIFKGPEVDQLLYRWVPIATRVAASTLPPR</sequence>
<organism evidence="1 2">
    <name type="scientific">Moelleriella libera RCEF 2490</name>
    <dbReference type="NCBI Taxonomy" id="1081109"/>
    <lineage>
        <taxon>Eukaryota</taxon>
        <taxon>Fungi</taxon>
        <taxon>Dikarya</taxon>
        <taxon>Ascomycota</taxon>
        <taxon>Pezizomycotina</taxon>
        <taxon>Sordariomycetes</taxon>
        <taxon>Hypocreomycetidae</taxon>
        <taxon>Hypocreales</taxon>
        <taxon>Clavicipitaceae</taxon>
        <taxon>Moelleriella</taxon>
    </lineage>
</organism>
<gene>
    <name evidence="1" type="ORF">AAL_01414</name>
</gene>
<dbReference type="EMBL" id="AZGY01000002">
    <property type="protein sequence ID" value="OAA32082.1"/>
    <property type="molecule type" value="Genomic_DNA"/>
</dbReference>
<keyword evidence="2" id="KW-1185">Reference proteome</keyword>
<proteinExistence type="predicted"/>
<dbReference type="Proteomes" id="UP000078544">
    <property type="component" value="Unassembled WGS sequence"/>
</dbReference>
<reference evidence="1 2" key="1">
    <citation type="journal article" date="2016" name="Genome Biol. Evol.">
        <title>Divergent and convergent evolution of fungal pathogenicity.</title>
        <authorList>
            <person name="Shang Y."/>
            <person name="Xiao G."/>
            <person name="Zheng P."/>
            <person name="Cen K."/>
            <person name="Zhan S."/>
            <person name="Wang C."/>
        </authorList>
    </citation>
    <scope>NUCLEOTIDE SEQUENCE [LARGE SCALE GENOMIC DNA]</scope>
    <source>
        <strain evidence="1 2">RCEF 2490</strain>
    </source>
</reference>
<accession>A0A166U5H7</accession>
<evidence type="ECO:0000313" key="2">
    <source>
        <dbReference type="Proteomes" id="UP000078544"/>
    </source>
</evidence>
<dbReference type="AlphaFoldDB" id="A0A166U5H7"/>
<name>A0A166U5H7_9HYPO</name>